<dbReference type="AlphaFoldDB" id="A0AAN9Y4N9"/>
<sequence length="145" mass="17342">MSEVKYLCALVDMKSRLEVIEEYLKETVNLMKKPAEYLSVAKTMSVADYESDGIFLKSRHAVLYELEPELDKMVKDFREYHYNYYESKSCGPEQDDECSENCKFYDVYKNMYKVLLKLREKNREIKLVLDERDPTADRFGYLDDY</sequence>
<evidence type="ECO:0000313" key="2">
    <source>
        <dbReference type="Proteomes" id="UP001367676"/>
    </source>
</evidence>
<gene>
    <name evidence="1" type="ORF">V9T40_001743</name>
</gene>
<keyword evidence="2" id="KW-1185">Reference proteome</keyword>
<comment type="caution">
    <text evidence="1">The sequence shown here is derived from an EMBL/GenBank/DDBJ whole genome shotgun (WGS) entry which is preliminary data.</text>
</comment>
<accession>A0AAN9Y4N9</accession>
<proteinExistence type="predicted"/>
<name>A0AAN9Y4N9_9HEMI</name>
<reference evidence="1 2" key="1">
    <citation type="submission" date="2024-03" db="EMBL/GenBank/DDBJ databases">
        <title>Adaptation during the transition from Ophiocordyceps entomopathogen to insect associate is accompanied by gene loss and intensified selection.</title>
        <authorList>
            <person name="Ward C.M."/>
            <person name="Onetto C.A."/>
            <person name="Borneman A.R."/>
        </authorList>
    </citation>
    <scope>NUCLEOTIDE SEQUENCE [LARGE SCALE GENOMIC DNA]</scope>
    <source>
        <strain evidence="1">AWRI1</strain>
        <tissue evidence="1">Single Adult Female</tissue>
    </source>
</reference>
<evidence type="ECO:0000313" key="1">
    <source>
        <dbReference type="EMBL" id="KAK7590130.1"/>
    </source>
</evidence>
<organism evidence="1 2">
    <name type="scientific">Parthenolecanium corni</name>
    <dbReference type="NCBI Taxonomy" id="536013"/>
    <lineage>
        <taxon>Eukaryota</taxon>
        <taxon>Metazoa</taxon>
        <taxon>Ecdysozoa</taxon>
        <taxon>Arthropoda</taxon>
        <taxon>Hexapoda</taxon>
        <taxon>Insecta</taxon>
        <taxon>Pterygota</taxon>
        <taxon>Neoptera</taxon>
        <taxon>Paraneoptera</taxon>
        <taxon>Hemiptera</taxon>
        <taxon>Sternorrhyncha</taxon>
        <taxon>Coccoidea</taxon>
        <taxon>Coccidae</taxon>
        <taxon>Parthenolecanium</taxon>
    </lineage>
</organism>
<dbReference type="Proteomes" id="UP001367676">
    <property type="component" value="Unassembled WGS sequence"/>
</dbReference>
<protein>
    <submittedName>
        <fullName evidence="1">Uncharacterized protein</fullName>
    </submittedName>
</protein>
<dbReference type="EMBL" id="JBBCAQ010000022">
    <property type="protein sequence ID" value="KAK7590130.1"/>
    <property type="molecule type" value="Genomic_DNA"/>
</dbReference>